<dbReference type="InterPro" id="IPR011333">
    <property type="entry name" value="SKP1/BTB/POZ_sf"/>
</dbReference>
<protein>
    <recommendedName>
        <fullName evidence="8">SKP1-like protein</fullName>
    </recommendedName>
</protein>
<gene>
    <name evidence="6" type="ORF">F0562_031944</name>
</gene>
<dbReference type="SUPFAM" id="SSF54695">
    <property type="entry name" value="POZ domain"/>
    <property type="match status" value="1"/>
</dbReference>
<dbReference type="Pfam" id="PF01466">
    <property type="entry name" value="Skp1"/>
    <property type="match status" value="1"/>
</dbReference>
<dbReference type="EMBL" id="CM018041">
    <property type="protein sequence ID" value="KAA8534427.1"/>
    <property type="molecule type" value="Genomic_DNA"/>
</dbReference>
<dbReference type="InterPro" id="IPR016073">
    <property type="entry name" value="Skp1_comp_POZ"/>
</dbReference>
<dbReference type="Pfam" id="PF03931">
    <property type="entry name" value="Skp1_POZ"/>
    <property type="match status" value="1"/>
</dbReference>
<dbReference type="Proteomes" id="UP000325577">
    <property type="component" value="Linkage Group LG18"/>
</dbReference>
<name>A0A5J5AY97_9ASTE</name>
<evidence type="ECO:0000256" key="1">
    <source>
        <dbReference type="ARBA" id="ARBA00004906"/>
    </source>
</evidence>
<reference evidence="6 7" key="1">
    <citation type="submission" date="2019-09" db="EMBL/GenBank/DDBJ databases">
        <title>A chromosome-level genome assembly of the Chinese tupelo Nyssa sinensis.</title>
        <authorList>
            <person name="Yang X."/>
            <person name="Kang M."/>
            <person name="Yang Y."/>
            <person name="Xiong H."/>
            <person name="Wang M."/>
            <person name="Zhang Z."/>
            <person name="Wang Z."/>
            <person name="Wu H."/>
            <person name="Ma T."/>
            <person name="Liu J."/>
            <person name="Xi Z."/>
        </authorList>
    </citation>
    <scope>NUCLEOTIDE SEQUENCE [LARGE SCALE GENOMIC DNA]</scope>
    <source>
        <strain evidence="6">J267</strain>
        <tissue evidence="6">Leaf</tissue>
    </source>
</reference>
<dbReference type="SUPFAM" id="SSF81382">
    <property type="entry name" value="Skp1 dimerisation domain-like"/>
    <property type="match status" value="1"/>
</dbReference>
<dbReference type="OrthoDB" id="7827685at2759"/>
<dbReference type="GO" id="GO:0006511">
    <property type="term" value="P:ubiquitin-dependent protein catabolic process"/>
    <property type="evidence" value="ECO:0007669"/>
    <property type="project" value="InterPro"/>
</dbReference>
<dbReference type="InterPro" id="IPR036296">
    <property type="entry name" value="SKP1-like_dim_sf"/>
</dbReference>
<dbReference type="GO" id="GO:0016567">
    <property type="term" value="P:protein ubiquitination"/>
    <property type="evidence" value="ECO:0007669"/>
    <property type="project" value="UniProtKB-UniPathway"/>
</dbReference>
<evidence type="ECO:0000256" key="3">
    <source>
        <dbReference type="ARBA" id="ARBA00022786"/>
    </source>
</evidence>
<dbReference type="InterPro" id="IPR016072">
    <property type="entry name" value="Skp1_comp_dimer"/>
</dbReference>
<feature type="domain" description="SKP1 component POZ" evidence="5">
    <location>
        <begin position="74"/>
        <end position="132"/>
    </location>
</feature>
<evidence type="ECO:0000256" key="2">
    <source>
        <dbReference type="ARBA" id="ARBA00009993"/>
    </source>
</evidence>
<proteinExistence type="inferred from homology"/>
<sequence length="219" mass="25016">MDLKFCSSEGGCADRGEEIGVYSLGVDRWILGSYNTMSSSSLSSSSEKKYTLKSDNDEFIIEENPIPLPNVEKKYTLKSSDNDEFIIEESVVIQSETIKNMIEDDCANNTIPLPNVDSKGLVLVIEYCKKHADLTVEEDDLKRFDSKFINKSFPELFHLVLAAHYLNIKGLMDLTCQKIADGIKDKMPEEIREIFQIENDFTPEEENEIREKHAWAFQI</sequence>
<accession>A0A5J5AY97</accession>
<dbReference type="InterPro" id="IPR001232">
    <property type="entry name" value="SKP1-like"/>
</dbReference>
<dbReference type="UniPathway" id="UPA00143"/>
<dbReference type="Gene3D" id="3.30.710.10">
    <property type="entry name" value="Potassium Channel Kv1.1, Chain A"/>
    <property type="match status" value="1"/>
</dbReference>
<dbReference type="InterPro" id="IPR016897">
    <property type="entry name" value="SKP1"/>
</dbReference>
<dbReference type="FunFam" id="3.30.710.10:FF:000026">
    <property type="entry name" value="E3 ubiquitin ligase complex SCF subunit"/>
    <property type="match status" value="1"/>
</dbReference>
<feature type="domain" description="SKP1 component dimerisation" evidence="4">
    <location>
        <begin position="169"/>
        <end position="216"/>
    </location>
</feature>
<comment type="pathway">
    <text evidence="1">Protein modification; protein ubiquitination.</text>
</comment>
<evidence type="ECO:0000259" key="5">
    <source>
        <dbReference type="Pfam" id="PF03931"/>
    </source>
</evidence>
<keyword evidence="3" id="KW-0833">Ubl conjugation pathway</keyword>
<comment type="similarity">
    <text evidence="2">Belongs to the SKP1 family.</text>
</comment>
<dbReference type="GO" id="GO:0009867">
    <property type="term" value="P:jasmonic acid mediated signaling pathway"/>
    <property type="evidence" value="ECO:0007669"/>
    <property type="project" value="UniProtKB-ARBA"/>
</dbReference>
<evidence type="ECO:0000313" key="7">
    <source>
        <dbReference type="Proteomes" id="UP000325577"/>
    </source>
</evidence>
<dbReference type="CDD" id="cd18322">
    <property type="entry name" value="BTB_POZ_SKP1"/>
    <property type="match status" value="1"/>
</dbReference>
<evidence type="ECO:0000313" key="6">
    <source>
        <dbReference type="EMBL" id="KAA8534427.1"/>
    </source>
</evidence>
<dbReference type="AlphaFoldDB" id="A0A5J5AY97"/>
<dbReference type="SMART" id="SM00512">
    <property type="entry name" value="Skp1"/>
    <property type="match status" value="1"/>
</dbReference>
<dbReference type="PANTHER" id="PTHR11165">
    <property type="entry name" value="SKP1"/>
    <property type="match status" value="1"/>
</dbReference>
<organism evidence="6 7">
    <name type="scientific">Nyssa sinensis</name>
    <dbReference type="NCBI Taxonomy" id="561372"/>
    <lineage>
        <taxon>Eukaryota</taxon>
        <taxon>Viridiplantae</taxon>
        <taxon>Streptophyta</taxon>
        <taxon>Embryophyta</taxon>
        <taxon>Tracheophyta</taxon>
        <taxon>Spermatophyta</taxon>
        <taxon>Magnoliopsida</taxon>
        <taxon>eudicotyledons</taxon>
        <taxon>Gunneridae</taxon>
        <taxon>Pentapetalae</taxon>
        <taxon>asterids</taxon>
        <taxon>Cornales</taxon>
        <taxon>Nyssaceae</taxon>
        <taxon>Nyssa</taxon>
    </lineage>
</organism>
<keyword evidence="7" id="KW-1185">Reference proteome</keyword>
<evidence type="ECO:0000259" key="4">
    <source>
        <dbReference type="Pfam" id="PF01466"/>
    </source>
</evidence>
<evidence type="ECO:0008006" key="8">
    <source>
        <dbReference type="Google" id="ProtNLM"/>
    </source>
</evidence>